<dbReference type="AlphaFoldDB" id="V6HDU5"/>
<sequence length="80" mass="9054">MGLPLHSVSGYFSNFLALGPAFKRFSPSIREDWASHQVEFRRYAKESKGASLHSQGPGCFGFGYSPHPAWKSWEIKNSEY</sequence>
<organism evidence="1 2">
    <name type="scientific">Leptospira inadai serovar Lyme str. 10</name>
    <dbReference type="NCBI Taxonomy" id="1049790"/>
    <lineage>
        <taxon>Bacteria</taxon>
        <taxon>Pseudomonadati</taxon>
        <taxon>Spirochaetota</taxon>
        <taxon>Spirochaetia</taxon>
        <taxon>Leptospirales</taxon>
        <taxon>Leptospiraceae</taxon>
        <taxon>Leptospira</taxon>
    </lineage>
</organism>
<dbReference type="STRING" id="1049790.LEP1GSC047_2373"/>
<gene>
    <name evidence="1" type="ORF">LEP1GSC047_2373</name>
</gene>
<dbReference type="Proteomes" id="UP000018719">
    <property type="component" value="Unassembled WGS sequence"/>
</dbReference>
<reference evidence="1 2" key="1">
    <citation type="submission" date="2013-05" db="EMBL/GenBank/DDBJ databases">
        <authorList>
            <person name="Harkins D.M."/>
            <person name="Durkin A.S."/>
            <person name="Brinkac L.M."/>
            <person name="Haft D.H."/>
            <person name="Selengut J.D."/>
            <person name="Sanka R."/>
            <person name="DePew J."/>
            <person name="Purushe J."/>
            <person name="Hartskeerl R.A."/>
            <person name="Ahmed A."/>
            <person name="van der Linden H."/>
            <person name="Goris M.G.A."/>
            <person name="Vinetz J.M."/>
            <person name="Sutton G.G."/>
            <person name="Nierman W.C."/>
            <person name="Fouts D.E."/>
        </authorList>
    </citation>
    <scope>NUCLEOTIDE SEQUENCE [LARGE SCALE GENOMIC DNA]</scope>
    <source>
        <strain evidence="1 2">10</strain>
    </source>
</reference>
<name>V6HDU5_9LEPT</name>
<dbReference type="EMBL" id="AHMM02000006">
    <property type="protein sequence ID" value="EQA38371.1"/>
    <property type="molecule type" value="Genomic_DNA"/>
</dbReference>
<evidence type="ECO:0000313" key="1">
    <source>
        <dbReference type="EMBL" id="EQA38371.1"/>
    </source>
</evidence>
<proteinExistence type="predicted"/>
<evidence type="ECO:0000313" key="2">
    <source>
        <dbReference type="Proteomes" id="UP000018719"/>
    </source>
</evidence>
<comment type="caution">
    <text evidence="1">The sequence shown here is derived from an EMBL/GenBank/DDBJ whole genome shotgun (WGS) entry which is preliminary data.</text>
</comment>
<protein>
    <submittedName>
        <fullName evidence="1">Uncharacterized protein</fullName>
    </submittedName>
</protein>
<accession>V6HDU5</accession>